<evidence type="ECO:0000256" key="1">
    <source>
        <dbReference type="ARBA" id="ARBA00004141"/>
    </source>
</evidence>
<evidence type="ECO:0000256" key="4">
    <source>
        <dbReference type="ARBA" id="ARBA00022989"/>
    </source>
</evidence>
<dbReference type="InterPro" id="IPR050368">
    <property type="entry name" value="ClC-type_chloride_channel"/>
</dbReference>
<keyword evidence="13" id="KW-1185">Reference proteome</keyword>
<keyword evidence="9" id="KW-0407">Ion channel</keyword>
<dbReference type="InterPro" id="IPR014743">
    <property type="entry name" value="Cl-channel_core"/>
</dbReference>
<dbReference type="CDD" id="cd01034">
    <property type="entry name" value="EriC_like"/>
    <property type="match status" value="1"/>
</dbReference>
<accession>A0ABV4UE30</accession>
<keyword evidence="5" id="KW-0406">Ion transport</keyword>
<keyword evidence="7" id="KW-0869">Chloride channel</keyword>
<sequence>MNADGRKSQDPDRGADRADAMRAEAETAETGNSDAENTASFDPDAQVMRATPLARYVALIQADLRRRWPYLLAQSRVWLGRSAFWLASLAVGLAAVGFALLTDKAAHLFIELTRRYPWAPFLISPLAGAGLLWVTRRWFQGAEGSGIPQVIAELRRPYAVVNVWRPLVSLRIAFGKVLIGVAAVGAGFSFGREGPTVQVGACLMAAAERFLPATLRIQRHHLLVAGGAAGIAAAFNTPLAGIAFALEELFRNVESRMSGVLIAAIALAGMLAKSLLGDHAYYGHVYLADGGLLLAVLVCAVVSGVAGGLFARMLVLGGAGWRGPFARLRAEHPYVFAALIGLFIATLGWVCGGLTWGSGYTETRAILGGHSDIPWFFGLAKFVATVSAYLSGLPGGIFAPSLAIGAGLGQNISALFSGTLIGAVLPSALIVLCMVGFLSAATRAPITAFIIVMEMVEGYPIVFELMAAALIASTVSRFISPPLYLSLANQMIDRQRQA</sequence>
<dbReference type="RefSeq" id="WP_418890742.1">
    <property type="nucleotide sequence ID" value="NZ_JBEUWX010000002.1"/>
</dbReference>
<feature type="transmembrane region" description="Helical" evidence="11">
    <location>
        <begin position="414"/>
        <end position="441"/>
    </location>
</feature>
<name>A0ABV4UE30_9RHOO</name>
<feature type="transmembrane region" description="Helical" evidence="11">
    <location>
        <begin position="291"/>
        <end position="314"/>
    </location>
</feature>
<evidence type="ECO:0000256" key="2">
    <source>
        <dbReference type="ARBA" id="ARBA00022448"/>
    </source>
</evidence>
<keyword evidence="4 11" id="KW-1133">Transmembrane helix</keyword>
<evidence type="ECO:0000256" key="3">
    <source>
        <dbReference type="ARBA" id="ARBA00022692"/>
    </source>
</evidence>
<dbReference type="Gene3D" id="1.10.3080.10">
    <property type="entry name" value="Clc chloride channel"/>
    <property type="match status" value="1"/>
</dbReference>
<feature type="transmembrane region" description="Helical" evidence="11">
    <location>
        <begin position="258"/>
        <end position="276"/>
    </location>
</feature>
<dbReference type="SUPFAM" id="SSF81340">
    <property type="entry name" value="Clc chloride channel"/>
    <property type="match status" value="1"/>
</dbReference>
<keyword evidence="8" id="KW-0868">Chloride</keyword>
<dbReference type="EMBL" id="JBEUWX010000002">
    <property type="protein sequence ID" value="MFA9949629.1"/>
    <property type="molecule type" value="Genomic_DNA"/>
</dbReference>
<evidence type="ECO:0000256" key="11">
    <source>
        <dbReference type="SAM" id="Phobius"/>
    </source>
</evidence>
<feature type="transmembrane region" description="Helical" evidence="11">
    <location>
        <begin position="222"/>
        <end position="246"/>
    </location>
</feature>
<keyword evidence="3 11" id="KW-0812">Transmembrane</keyword>
<keyword evidence="6 11" id="KW-0472">Membrane</keyword>
<keyword evidence="2" id="KW-0813">Transport</keyword>
<feature type="transmembrane region" description="Helical" evidence="11">
    <location>
        <begin position="83"/>
        <end position="101"/>
    </location>
</feature>
<gene>
    <name evidence="12" type="ORF">ABCS64_04680</name>
</gene>
<feature type="transmembrane region" description="Helical" evidence="11">
    <location>
        <begin position="461"/>
        <end position="487"/>
    </location>
</feature>
<feature type="region of interest" description="Disordered" evidence="10">
    <location>
        <begin position="1"/>
        <end position="42"/>
    </location>
</feature>
<comment type="subcellular location">
    <subcellularLocation>
        <location evidence="1">Membrane</location>
        <topology evidence="1">Multi-pass membrane protein</topology>
    </subcellularLocation>
</comment>
<evidence type="ECO:0000256" key="10">
    <source>
        <dbReference type="SAM" id="MobiDB-lite"/>
    </source>
</evidence>
<evidence type="ECO:0000256" key="8">
    <source>
        <dbReference type="ARBA" id="ARBA00023214"/>
    </source>
</evidence>
<dbReference type="PANTHER" id="PTHR43427">
    <property type="entry name" value="CHLORIDE CHANNEL PROTEIN CLC-E"/>
    <property type="match status" value="1"/>
</dbReference>
<evidence type="ECO:0000256" key="6">
    <source>
        <dbReference type="ARBA" id="ARBA00023136"/>
    </source>
</evidence>
<comment type="caution">
    <text evidence="12">The sequence shown here is derived from an EMBL/GenBank/DDBJ whole genome shotgun (WGS) entry which is preliminary data.</text>
</comment>
<evidence type="ECO:0000256" key="7">
    <source>
        <dbReference type="ARBA" id="ARBA00023173"/>
    </source>
</evidence>
<dbReference type="Proteomes" id="UP001574673">
    <property type="component" value="Unassembled WGS sequence"/>
</dbReference>
<protein>
    <submittedName>
        <fullName evidence="12">Chloride channel protein</fullName>
    </submittedName>
</protein>
<proteinExistence type="predicted"/>
<evidence type="ECO:0000256" key="5">
    <source>
        <dbReference type="ARBA" id="ARBA00023065"/>
    </source>
</evidence>
<dbReference type="InterPro" id="IPR001807">
    <property type="entry name" value="ClC"/>
</dbReference>
<evidence type="ECO:0000256" key="9">
    <source>
        <dbReference type="ARBA" id="ARBA00023303"/>
    </source>
</evidence>
<dbReference type="PANTHER" id="PTHR43427:SF6">
    <property type="entry name" value="CHLORIDE CHANNEL PROTEIN CLC-E"/>
    <property type="match status" value="1"/>
</dbReference>
<dbReference type="PRINTS" id="PR00762">
    <property type="entry name" value="CLCHANNEL"/>
</dbReference>
<organism evidence="12 13">
    <name type="scientific">Dentiradicibacter hellwigii</name>
    <dbReference type="NCBI Taxonomy" id="3149053"/>
    <lineage>
        <taxon>Bacteria</taxon>
        <taxon>Pseudomonadati</taxon>
        <taxon>Pseudomonadota</taxon>
        <taxon>Betaproteobacteria</taxon>
        <taxon>Rhodocyclales</taxon>
        <taxon>Rhodocyclaceae</taxon>
        <taxon>Dentiradicibacter</taxon>
    </lineage>
</organism>
<evidence type="ECO:0000313" key="13">
    <source>
        <dbReference type="Proteomes" id="UP001574673"/>
    </source>
</evidence>
<feature type="transmembrane region" description="Helical" evidence="11">
    <location>
        <begin position="376"/>
        <end position="402"/>
    </location>
</feature>
<evidence type="ECO:0000313" key="12">
    <source>
        <dbReference type="EMBL" id="MFA9949629.1"/>
    </source>
</evidence>
<feature type="transmembrane region" description="Helical" evidence="11">
    <location>
        <begin position="173"/>
        <end position="191"/>
    </location>
</feature>
<reference evidence="13" key="1">
    <citation type="submission" date="2024-06" db="EMBL/GenBank/DDBJ databases">
        <title>Radixoralia hellwigii gen. nov., sp nov., isolated from a root canal in the human oral cavity.</title>
        <authorList>
            <person name="Bartsch S."/>
            <person name="Wittmer A."/>
            <person name="Schulz A.-K."/>
            <person name="Neumann-Schaal M."/>
            <person name="Wolf J."/>
            <person name="Gronow S."/>
            <person name="Tennert C."/>
            <person name="Haecker G."/>
            <person name="Cieplik F."/>
            <person name="Al-Ahmad A."/>
        </authorList>
    </citation>
    <scope>NUCLEOTIDE SEQUENCE [LARGE SCALE GENOMIC DNA]</scope>
    <source>
        <strain evidence="13">Wk13</strain>
    </source>
</reference>
<feature type="compositionally biased region" description="Basic and acidic residues" evidence="10">
    <location>
        <begin position="1"/>
        <end position="25"/>
    </location>
</feature>
<feature type="transmembrane region" description="Helical" evidence="11">
    <location>
        <begin position="116"/>
        <end position="134"/>
    </location>
</feature>
<feature type="transmembrane region" description="Helical" evidence="11">
    <location>
        <begin position="334"/>
        <end position="356"/>
    </location>
</feature>
<dbReference type="Pfam" id="PF00654">
    <property type="entry name" value="Voltage_CLC"/>
    <property type="match status" value="1"/>
</dbReference>